<protein>
    <submittedName>
        <fullName evidence="3">CsbD family protein</fullName>
    </submittedName>
</protein>
<comment type="caution">
    <text evidence="3">The sequence shown here is derived from an EMBL/GenBank/DDBJ whole genome shotgun (WGS) entry which is preliminary data.</text>
</comment>
<dbReference type="Proteomes" id="UP001073227">
    <property type="component" value="Unassembled WGS sequence"/>
</dbReference>
<comment type="similarity">
    <text evidence="1">Belongs to the UPF0337 (CsbD) family.</text>
</comment>
<sequence length="65" mass="7611">MNWDIVEGKWNEYKGKAQAQWGKLTNDDLDVVEGRRDELAGKIQARYGKTRDDAEREIDEWLGRS</sequence>
<dbReference type="PANTHER" id="PTHR34977">
    <property type="entry name" value="UPF0337 PROTEIN YJBJ"/>
    <property type="match status" value="1"/>
</dbReference>
<organism evidence="3 4">
    <name type="scientific">Hoeflea algicola</name>
    <dbReference type="NCBI Taxonomy" id="2983763"/>
    <lineage>
        <taxon>Bacteria</taxon>
        <taxon>Pseudomonadati</taxon>
        <taxon>Pseudomonadota</taxon>
        <taxon>Alphaproteobacteria</taxon>
        <taxon>Hyphomicrobiales</taxon>
        <taxon>Rhizobiaceae</taxon>
        <taxon>Hoeflea</taxon>
    </lineage>
</organism>
<gene>
    <name evidence="3" type="ORF">OEG84_08035</name>
</gene>
<dbReference type="Pfam" id="PF05532">
    <property type="entry name" value="CsbD"/>
    <property type="match status" value="1"/>
</dbReference>
<dbReference type="InterPro" id="IPR036629">
    <property type="entry name" value="YjbJ_sf"/>
</dbReference>
<dbReference type="InterPro" id="IPR026042">
    <property type="entry name" value="YjbJ"/>
</dbReference>
<accession>A0ABT3Z7B0</accession>
<dbReference type="InterPro" id="IPR008462">
    <property type="entry name" value="CsbD"/>
</dbReference>
<proteinExistence type="inferred from homology"/>
<dbReference type="PANTHER" id="PTHR34977:SF1">
    <property type="entry name" value="UPF0337 PROTEIN YJBJ"/>
    <property type="match status" value="1"/>
</dbReference>
<evidence type="ECO:0000256" key="1">
    <source>
        <dbReference type="ARBA" id="ARBA00009129"/>
    </source>
</evidence>
<dbReference type="PIRSF" id="PIRSF039008">
    <property type="entry name" value="YjbJ"/>
    <property type="match status" value="1"/>
</dbReference>
<dbReference type="EMBL" id="JAOVZR010000001">
    <property type="protein sequence ID" value="MCY0147665.1"/>
    <property type="molecule type" value="Genomic_DNA"/>
</dbReference>
<dbReference type="InterPro" id="IPR050423">
    <property type="entry name" value="UPF0337_stress_rsp"/>
</dbReference>
<dbReference type="Gene3D" id="1.10.1470.10">
    <property type="entry name" value="YjbJ"/>
    <property type="match status" value="1"/>
</dbReference>
<reference evidence="3" key="1">
    <citation type="submission" date="2022-10" db="EMBL/GenBank/DDBJ databases">
        <title>Hoeflea sp. G2-23, isolated from marine algae.</title>
        <authorList>
            <person name="Kristyanto S."/>
            <person name="Kim J.M."/>
            <person name="Jeon C.O."/>
        </authorList>
    </citation>
    <scope>NUCLEOTIDE SEQUENCE</scope>
    <source>
        <strain evidence="3">G2-23</strain>
    </source>
</reference>
<evidence type="ECO:0000313" key="3">
    <source>
        <dbReference type="EMBL" id="MCY0147665.1"/>
    </source>
</evidence>
<dbReference type="SUPFAM" id="SSF69047">
    <property type="entry name" value="Hypothetical protein YjbJ"/>
    <property type="match status" value="1"/>
</dbReference>
<evidence type="ECO:0000259" key="2">
    <source>
        <dbReference type="Pfam" id="PF05532"/>
    </source>
</evidence>
<feature type="domain" description="CsbD-like" evidence="2">
    <location>
        <begin position="4"/>
        <end position="56"/>
    </location>
</feature>
<name>A0ABT3Z7B0_9HYPH</name>
<keyword evidence="4" id="KW-1185">Reference proteome</keyword>
<dbReference type="RefSeq" id="WP_267653263.1">
    <property type="nucleotide sequence ID" value="NZ_JAOVZR010000001.1"/>
</dbReference>
<evidence type="ECO:0000313" key="4">
    <source>
        <dbReference type="Proteomes" id="UP001073227"/>
    </source>
</evidence>